<protein>
    <submittedName>
        <fullName evidence="1">Uncharacterized protein</fullName>
    </submittedName>
</protein>
<reference evidence="1 2" key="1">
    <citation type="submission" date="2015-03" db="EMBL/GenBank/DDBJ databases">
        <title>Genome Assembly of Staphylococcus cohnii subsp. cohnii strain G22B2.</title>
        <authorList>
            <person name="Nair G."/>
            <person name="Kaur G."/>
            <person name="Khatri I."/>
            <person name="Singh N.K."/>
            <person name="Sathyabama S."/>
            <person name="Maurya S.K."/>
            <person name="Subramanian S."/>
            <person name="Agrewala J.N."/>
            <person name="Mayilraj S."/>
        </authorList>
    </citation>
    <scope>NUCLEOTIDE SEQUENCE [LARGE SCALE GENOMIC DNA]</scope>
    <source>
        <strain evidence="1 2">G22B2</strain>
    </source>
</reference>
<gene>
    <name evidence="1" type="ORF">UF66_0974</name>
</gene>
<dbReference type="PATRIC" id="fig|74704.6.peg.1000"/>
<accession>A0A0M2NZM7</accession>
<organism evidence="1 2">
    <name type="scientific">Staphylococcus cohnii subsp. cohnii</name>
    <dbReference type="NCBI Taxonomy" id="74704"/>
    <lineage>
        <taxon>Bacteria</taxon>
        <taxon>Bacillati</taxon>
        <taxon>Bacillota</taxon>
        <taxon>Bacilli</taxon>
        <taxon>Bacillales</taxon>
        <taxon>Staphylococcaceae</taxon>
        <taxon>Staphylococcus</taxon>
        <taxon>Staphylococcus cohnii species complex</taxon>
    </lineage>
</organism>
<evidence type="ECO:0000313" key="2">
    <source>
        <dbReference type="Proteomes" id="UP000034455"/>
    </source>
</evidence>
<sequence length="78" mass="9410">MNQINECIYINPSKISLDWECFVLSKSDMELDGLPTELINTWMAQDIIEPFSIRNNEINFRTEDIKYALKIRNWYYEQ</sequence>
<proteinExistence type="predicted"/>
<dbReference type="GeneID" id="58098132"/>
<name>A0A0M2NZM7_STACC</name>
<dbReference type="AlphaFoldDB" id="A0A0M2NZM7"/>
<dbReference type="EMBL" id="LAKJ01000018">
    <property type="protein sequence ID" value="KKI63118.1"/>
    <property type="molecule type" value="Genomic_DNA"/>
</dbReference>
<evidence type="ECO:0000313" key="1">
    <source>
        <dbReference type="EMBL" id="KKI63118.1"/>
    </source>
</evidence>
<dbReference type="Proteomes" id="UP000034455">
    <property type="component" value="Unassembled WGS sequence"/>
</dbReference>
<comment type="caution">
    <text evidence="1">The sequence shown here is derived from an EMBL/GenBank/DDBJ whole genome shotgun (WGS) entry which is preliminary data.</text>
</comment>
<dbReference type="RefSeq" id="WP_019467655.1">
    <property type="nucleotide sequence ID" value="NZ_BKAS01000030.1"/>
</dbReference>